<comment type="caution">
    <text evidence="3">The sequence shown here is derived from an EMBL/GenBank/DDBJ whole genome shotgun (WGS) entry which is preliminary data.</text>
</comment>
<feature type="transmembrane region" description="Helical" evidence="2">
    <location>
        <begin position="38"/>
        <end position="56"/>
    </location>
</feature>
<name>A0ABP4XKU0_9ACTN</name>
<feature type="region of interest" description="Disordered" evidence="1">
    <location>
        <begin position="275"/>
        <end position="306"/>
    </location>
</feature>
<keyword evidence="2" id="KW-0812">Transmembrane</keyword>
<evidence type="ECO:0000256" key="2">
    <source>
        <dbReference type="SAM" id="Phobius"/>
    </source>
</evidence>
<evidence type="ECO:0000313" key="3">
    <source>
        <dbReference type="EMBL" id="GAA1786676.1"/>
    </source>
</evidence>
<keyword evidence="4" id="KW-1185">Reference proteome</keyword>
<sequence length="306" mass="33430">MRQLEEWGRGAERRVRRAHLRRRLTRILTWPLRPVLRPGHIVAILVVAVVGGFVWVNRPAMFSPAGGEPGYVAPSVPAGLTASAAPSGPFAGTPAAHWAEGAAGIALPAATAVNGFSKAQVADDLAAVRAALVAARLDHRLLVDHDMSAFLKLVAPRTRGYLTDYYEDGEGLSIVTVVGRDKPLSELAPRVKGKLSFRSVTDNRGRRILEVISNFVWVYAFADGQVALIHDRVQWRFYRAGDVRTADLGPRPYRWSAYWHNIDCAAMERGVLAPPGTAPTNGVPVTENPDNYYDPDHPMEIPDTCS</sequence>
<protein>
    <submittedName>
        <fullName evidence="3">Uncharacterized protein</fullName>
    </submittedName>
</protein>
<evidence type="ECO:0000256" key="1">
    <source>
        <dbReference type="SAM" id="MobiDB-lite"/>
    </source>
</evidence>
<reference evidence="4" key="1">
    <citation type="journal article" date="2019" name="Int. J. Syst. Evol. Microbiol.">
        <title>The Global Catalogue of Microorganisms (GCM) 10K type strain sequencing project: providing services to taxonomists for standard genome sequencing and annotation.</title>
        <authorList>
            <consortium name="The Broad Institute Genomics Platform"/>
            <consortium name="The Broad Institute Genome Sequencing Center for Infectious Disease"/>
            <person name="Wu L."/>
            <person name="Ma J."/>
        </authorList>
    </citation>
    <scope>NUCLEOTIDE SEQUENCE [LARGE SCALE GENOMIC DNA]</scope>
    <source>
        <strain evidence="4">JCM 13250</strain>
    </source>
</reference>
<accession>A0ABP4XKU0</accession>
<dbReference type="EMBL" id="BAAALT010000009">
    <property type="protein sequence ID" value="GAA1786676.1"/>
    <property type="molecule type" value="Genomic_DNA"/>
</dbReference>
<dbReference type="Proteomes" id="UP001500218">
    <property type="component" value="Unassembled WGS sequence"/>
</dbReference>
<evidence type="ECO:0000313" key="4">
    <source>
        <dbReference type="Proteomes" id="UP001500218"/>
    </source>
</evidence>
<gene>
    <name evidence="3" type="ORF">GCM10009682_06080</name>
</gene>
<keyword evidence="2" id="KW-0472">Membrane</keyword>
<proteinExistence type="predicted"/>
<keyword evidence="2" id="KW-1133">Transmembrane helix</keyword>
<organism evidence="3 4">
    <name type="scientific">Luedemannella flava</name>
    <dbReference type="NCBI Taxonomy" id="349316"/>
    <lineage>
        <taxon>Bacteria</taxon>
        <taxon>Bacillati</taxon>
        <taxon>Actinomycetota</taxon>
        <taxon>Actinomycetes</taxon>
        <taxon>Micromonosporales</taxon>
        <taxon>Micromonosporaceae</taxon>
        <taxon>Luedemannella</taxon>
    </lineage>
</organism>